<dbReference type="Pfam" id="PF01547">
    <property type="entry name" value="SBP_bac_1"/>
    <property type="match status" value="1"/>
</dbReference>
<dbReference type="EMBL" id="JAGSMN010000239">
    <property type="protein sequence ID" value="MBR7673678.1"/>
    <property type="molecule type" value="Genomic_DNA"/>
</dbReference>
<sequence length="452" mass="49406">MRSSGFGRTRIALVPLTASALVLALAGCGAGGDDAAGGKTRITANCMPPKSAKTDRKIFEQDVARFEKLNPDIDVTVHDAFPCQDPKTFEAKLSGGQMEDVFYTYFTDAEHVVDINQAADLTPYLKELKGYEDIQRQLKDIYTVDGKVYGIPRTNYSMGLLYNRELFEKAGLDPDEPPATWEEVRAAAKKIAALGEDYVGYADYSAQNQGGWHFTAGVYAQGGDVVSEDGKKATVNTPEGKAWLQNLKDMRWRDDSMGSKQLLIINDVQQMMGSGKLGMYLAAPDNIPLIVKQFKGSYKDLALAPMPGGEGTLIGGDGYMFNKKASPEQIRAGLKWLDHMFLTPGQGFLGDYERAAKLKTPVGLPEPRLWTGESDAKDQEIKKKYANVPVGNYRSFTEGNQDLTMKIEPPKAQQIYSVLDGAVSAVLTKEDADIDALLKEADSKIDGVLARG</sequence>
<accession>A0A8T4IPD6</accession>
<evidence type="ECO:0000256" key="1">
    <source>
        <dbReference type="SAM" id="SignalP"/>
    </source>
</evidence>
<dbReference type="InterPro" id="IPR006059">
    <property type="entry name" value="SBP"/>
</dbReference>
<dbReference type="Gene3D" id="3.40.190.10">
    <property type="entry name" value="Periplasmic binding protein-like II"/>
    <property type="match status" value="1"/>
</dbReference>
<name>A0A8T4IPD6_9ACTN</name>
<dbReference type="CDD" id="cd13585">
    <property type="entry name" value="PBP2_TMBP_like"/>
    <property type="match status" value="1"/>
</dbReference>
<dbReference type="PROSITE" id="PS51257">
    <property type="entry name" value="PROKAR_LIPOPROTEIN"/>
    <property type="match status" value="1"/>
</dbReference>
<feature type="signal peptide" evidence="1">
    <location>
        <begin position="1"/>
        <end position="20"/>
    </location>
</feature>
<dbReference type="PANTHER" id="PTHR43649:SF16">
    <property type="entry name" value="SUGAR-BINDING LIPOPROTEIN"/>
    <property type="match status" value="1"/>
</dbReference>
<dbReference type="PANTHER" id="PTHR43649">
    <property type="entry name" value="ARABINOSE-BINDING PROTEIN-RELATED"/>
    <property type="match status" value="1"/>
</dbReference>
<feature type="chain" id="PRO_5038788542" evidence="1">
    <location>
        <begin position="21"/>
        <end position="452"/>
    </location>
</feature>
<evidence type="ECO:0000313" key="3">
    <source>
        <dbReference type="Proteomes" id="UP000675554"/>
    </source>
</evidence>
<comment type="caution">
    <text evidence="2">The sequence shown here is derived from an EMBL/GenBank/DDBJ whole genome shotgun (WGS) entry which is preliminary data.</text>
</comment>
<dbReference type="SUPFAM" id="SSF53850">
    <property type="entry name" value="Periplasmic binding protein-like II"/>
    <property type="match status" value="1"/>
</dbReference>
<dbReference type="Proteomes" id="UP000675554">
    <property type="component" value="Unassembled WGS sequence"/>
</dbReference>
<reference evidence="2" key="1">
    <citation type="submission" date="2021-04" db="EMBL/GenBank/DDBJ databases">
        <title>Sequencing of actinobacteria type strains.</title>
        <authorList>
            <person name="Nguyen G.-S."/>
            <person name="Wentzel A."/>
        </authorList>
    </citation>
    <scope>NUCLEOTIDE SEQUENCE</scope>
    <source>
        <strain evidence="2">DSM 42095</strain>
    </source>
</reference>
<keyword evidence="1" id="KW-0732">Signal</keyword>
<organism evidence="2 3">
    <name type="scientific">Streptomyces daliensis</name>
    <dbReference type="NCBI Taxonomy" id="299421"/>
    <lineage>
        <taxon>Bacteria</taxon>
        <taxon>Bacillati</taxon>
        <taxon>Actinomycetota</taxon>
        <taxon>Actinomycetes</taxon>
        <taxon>Kitasatosporales</taxon>
        <taxon>Streptomycetaceae</taxon>
        <taxon>Streptomyces</taxon>
    </lineage>
</organism>
<protein>
    <submittedName>
        <fullName evidence="2">Sugar ABC transporter substrate-binding protein</fullName>
    </submittedName>
</protein>
<gene>
    <name evidence="2" type="ORF">KDA82_11745</name>
</gene>
<dbReference type="AlphaFoldDB" id="A0A8T4IPD6"/>
<proteinExistence type="predicted"/>
<dbReference type="InterPro" id="IPR050490">
    <property type="entry name" value="Bact_solute-bd_prot1"/>
</dbReference>
<evidence type="ECO:0000313" key="2">
    <source>
        <dbReference type="EMBL" id="MBR7673678.1"/>
    </source>
</evidence>
<keyword evidence="3" id="KW-1185">Reference proteome</keyword>